<accession>A0A858BZ49</accession>
<keyword evidence="3" id="KW-0805">Transcription regulation</keyword>
<dbReference type="PROSITE" id="PS50045">
    <property type="entry name" value="SIGMA54_INTERACT_4"/>
    <property type="match status" value="1"/>
</dbReference>
<dbReference type="CDD" id="cd00009">
    <property type="entry name" value="AAA"/>
    <property type="match status" value="1"/>
</dbReference>
<dbReference type="Gene3D" id="1.10.8.60">
    <property type="match status" value="1"/>
</dbReference>
<evidence type="ECO:0000256" key="3">
    <source>
        <dbReference type="ARBA" id="ARBA00023015"/>
    </source>
</evidence>
<evidence type="ECO:0000256" key="1">
    <source>
        <dbReference type="ARBA" id="ARBA00022741"/>
    </source>
</evidence>
<dbReference type="InterPro" id="IPR058031">
    <property type="entry name" value="AAA_lid_NorR"/>
</dbReference>
<dbReference type="AlphaFoldDB" id="A0A858BZ49"/>
<dbReference type="Gene3D" id="1.10.10.60">
    <property type="entry name" value="Homeodomain-like"/>
    <property type="match status" value="1"/>
</dbReference>
<dbReference type="SUPFAM" id="SSF52540">
    <property type="entry name" value="P-loop containing nucleoside triphosphate hydrolases"/>
    <property type="match status" value="1"/>
</dbReference>
<dbReference type="SMART" id="SM00382">
    <property type="entry name" value="AAA"/>
    <property type="match status" value="1"/>
</dbReference>
<dbReference type="Gene3D" id="3.40.50.300">
    <property type="entry name" value="P-loop containing nucleotide triphosphate hydrolases"/>
    <property type="match status" value="1"/>
</dbReference>
<dbReference type="Pfam" id="PF02954">
    <property type="entry name" value="HTH_8"/>
    <property type="match status" value="1"/>
</dbReference>
<organism evidence="7 8">
    <name type="scientific">Aminipila butyrica</name>
    <dbReference type="NCBI Taxonomy" id="433296"/>
    <lineage>
        <taxon>Bacteria</taxon>
        <taxon>Bacillati</taxon>
        <taxon>Bacillota</taxon>
        <taxon>Clostridia</taxon>
        <taxon>Peptostreptococcales</taxon>
        <taxon>Anaerovoracaceae</taxon>
        <taxon>Aminipila</taxon>
    </lineage>
</organism>
<evidence type="ECO:0000259" key="6">
    <source>
        <dbReference type="PROSITE" id="PS50045"/>
    </source>
</evidence>
<dbReference type="GO" id="GO:0043565">
    <property type="term" value="F:sequence-specific DNA binding"/>
    <property type="evidence" value="ECO:0007669"/>
    <property type="project" value="InterPro"/>
</dbReference>
<feature type="domain" description="Sigma-54 factor interaction" evidence="6">
    <location>
        <begin position="172"/>
        <end position="402"/>
    </location>
</feature>
<dbReference type="PRINTS" id="PR01590">
    <property type="entry name" value="HTHFIS"/>
</dbReference>
<dbReference type="PANTHER" id="PTHR32071:SF57">
    <property type="entry name" value="C4-DICARBOXYLATE TRANSPORT TRANSCRIPTIONAL REGULATORY PROTEIN DCTD"/>
    <property type="match status" value="1"/>
</dbReference>
<dbReference type="InterPro" id="IPR025944">
    <property type="entry name" value="Sigma_54_int_dom_CS"/>
</dbReference>
<reference evidence="7 8" key="1">
    <citation type="submission" date="2020-02" db="EMBL/GenBank/DDBJ databases">
        <authorList>
            <person name="Kim Y.B."/>
            <person name="Roh S.W."/>
        </authorList>
    </citation>
    <scope>NUCLEOTIDE SEQUENCE [LARGE SCALE GENOMIC DNA]</scope>
    <source>
        <strain evidence="7 8">DSM 103574</strain>
    </source>
</reference>
<dbReference type="PROSITE" id="PS00676">
    <property type="entry name" value="SIGMA54_INTERACT_2"/>
    <property type="match status" value="1"/>
</dbReference>
<dbReference type="GO" id="GO:0006355">
    <property type="term" value="P:regulation of DNA-templated transcription"/>
    <property type="evidence" value="ECO:0007669"/>
    <property type="project" value="InterPro"/>
</dbReference>
<dbReference type="Gene3D" id="3.30.450.20">
    <property type="entry name" value="PAS domain"/>
    <property type="match status" value="1"/>
</dbReference>
<keyword evidence="8" id="KW-1185">Reference proteome</keyword>
<dbReference type="InterPro" id="IPR002078">
    <property type="entry name" value="Sigma_54_int"/>
</dbReference>
<dbReference type="KEGG" id="abut:Ami103574_14290"/>
<dbReference type="PROSITE" id="PS00688">
    <property type="entry name" value="SIGMA54_INTERACT_3"/>
    <property type="match status" value="1"/>
</dbReference>
<name>A0A858BZ49_9FIRM</name>
<keyword evidence="2" id="KW-0067">ATP-binding</keyword>
<dbReference type="EMBL" id="CP048649">
    <property type="protein sequence ID" value="QIB70388.1"/>
    <property type="molecule type" value="Genomic_DNA"/>
</dbReference>
<dbReference type="GO" id="GO:0005524">
    <property type="term" value="F:ATP binding"/>
    <property type="evidence" value="ECO:0007669"/>
    <property type="project" value="UniProtKB-KW"/>
</dbReference>
<dbReference type="Pfam" id="PF25601">
    <property type="entry name" value="AAA_lid_14"/>
    <property type="match status" value="1"/>
</dbReference>
<dbReference type="InterPro" id="IPR009057">
    <property type="entry name" value="Homeodomain-like_sf"/>
</dbReference>
<dbReference type="InterPro" id="IPR003593">
    <property type="entry name" value="AAA+_ATPase"/>
</dbReference>
<evidence type="ECO:0000256" key="4">
    <source>
        <dbReference type="ARBA" id="ARBA00023125"/>
    </source>
</evidence>
<protein>
    <submittedName>
        <fullName evidence="7">AAA domain-containing protein</fullName>
    </submittedName>
</protein>
<evidence type="ECO:0000256" key="2">
    <source>
        <dbReference type="ARBA" id="ARBA00022840"/>
    </source>
</evidence>
<keyword evidence="1" id="KW-0547">Nucleotide-binding</keyword>
<sequence length="492" mass="55123">MIGDSRYIYIKVVFIGKFLYLGWSDFLDNNLNLEQAKQFINSIVMAVVDRDGKYTFVSDGWVKVIGIPAEHVISKYSWHILPDTHTKQVLKTGKPLVAKSVFSTNGSPLFTNYIPIYDENGAVNGCYLFASLIGMEDARDTAQEIIRLSNQVDYYKDELSKERGAKYRIDQIIGQSPLIKEMKNQIIAASRSSSTVLIEGETGTGKELVAHSVHALSSRRAGNFIRVNCSAIPIELMESEFFGYKGGSFTGANRGGKVGRFELANEGSIFFDEINALSPVIQPKFLRVLQEREIDPIGGGQSIPIDVRVIAASNAPLEQLVESGNFRQDLYYRLNVIKITIPPLRERKEDIPLIAEYLLKQLNCELSMMITGFDPTAMELLMQYDWPGNIRELRNSIESAMNKTGDFALQAADFDRLSERGFQKIKNRALISKSFNLKQSKESLEYDMICAALKHTGGNRSNAAKLLGISRPVLYEKIEKLGIASEEGKQRN</sequence>
<dbReference type="PANTHER" id="PTHR32071">
    <property type="entry name" value="TRANSCRIPTIONAL REGULATORY PROTEIN"/>
    <property type="match status" value="1"/>
</dbReference>
<dbReference type="InterPro" id="IPR002197">
    <property type="entry name" value="HTH_Fis"/>
</dbReference>
<dbReference type="InterPro" id="IPR035965">
    <property type="entry name" value="PAS-like_dom_sf"/>
</dbReference>
<keyword evidence="5" id="KW-0804">Transcription</keyword>
<evidence type="ECO:0000256" key="5">
    <source>
        <dbReference type="ARBA" id="ARBA00023163"/>
    </source>
</evidence>
<dbReference type="PROSITE" id="PS00675">
    <property type="entry name" value="SIGMA54_INTERACT_1"/>
    <property type="match status" value="1"/>
</dbReference>
<dbReference type="Pfam" id="PF00158">
    <property type="entry name" value="Sigma54_activat"/>
    <property type="match status" value="1"/>
</dbReference>
<gene>
    <name evidence="7" type="ORF">Ami103574_14290</name>
</gene>
<dbReference type="InterPro" id="IPR025662">
    <property type="entry name" value="Sigma_54_int_dom_ATP-bd_1"/>
</dbReference>
<dbReference type="SUPFAM" id="SSF55785">
    <property type="entry name" value="PYP-like sensor domain (PAS domain)"/>
    <property type="match status" value="1"/>
</dbReference>
<dbReference type="Proteomes" id="UP000466848">
    <property type="component" value="Chromosome"/>
</dbReference>
<evidence type="ECO:0000313" key="8">
    <source>
        <dbReference type="Proteomes" id="UP000466848"/>
    </source>
</evidence>
<keyword evidence="4" id="KW-0238">DNA-binding</keyword>
<dbReference type="InterPro" id="IPR013656">
    <property type="entry name" value="PAS_4"/>
</dbReference>
<dbReference type="InterPro" id="IPR025943">
    <property type="entry name" value="Sigma_54_int_dom_ATP-bd_2"/>
</dbReference>
<dbReference type="FunFam" id="3.40.50.300:FF:000006">
    <property type="entry name" value="DNA-binding transcriptional regulator NtrC"/>
    <property type="match status" value="1"/>
</dbReference>
<evidence type="ECO:0000313" key="7">
    <source>
        <dbReference type="EMBL" id="QIB70388.1"/>
    </source>
</evidence>
<dbReference type="InterPro" id="IPR027417">
    <property type="entry name" value="P-loop_NTPase"/>
</dbReference>
<dbReference type="SUPFAM" id="SSF46689">
    <property type="entry name" value="Homeodomain-like"/>
    <property type="match status" value="1"/>
</dbReference>
<proteinExistence type="predicted"/>
<dbReference type="Pfam" id="PF08448">
    <property type="entry name" value="PAS_4"/>
    <property type="match status" value="1"/>
</dbReference>